<dbReference type="SMART" id="SM00254">
    <property type="entry name" value="ShKT"/>
    <property type="match status" value="1"/>
</dbReference>
<dbReference type="InterPro" id="IPR034035">
    <property type="entry name" value="Astacin-like_dom"/>
</dbReference>
<evidence type="ECO:0000313" key="14">
    <source>
        <dbReference type="Proteomes" id="UP000035681"/>
    </source>
</evidence>
<comment type="cofactor">
    <cofactor evidence="10 11">
        <name>Zn(2+)</name>
        <dbReference type="ChEBI" id="CHEBI:29105"/>
    </cofactor>
    <text evidence="10 11">Binds 1 zinc ion per subunit.</text>
</comment>
<evidence type="ECO:0000259" key="13">
    <source>
        <dbReference type="PROSITE" id="PS51864"/>
    </source>
</evidence>
<dbReference type="GO" id="GO:0004222">
    <property type="term" value="F:metalloendopeptidase activity"/>
    <property type="evidence" value="ECO:0007669"/>
    <property type="project" value="UniProtKB-UniRule"/>
</dbReference>
<dbReference type="SMART" id="SM00235">
    <property type="entry name" value="ZnMc"/>
    <property type="match status" value="1"/>
</dbReference>
<dbReference type="AlphaFoldDB" id="A0AAF5HYF6"/>
<comment type="function">
    <text evidence="1">Metalloprotease.</text>
</comment>
<keyword evidence="3 10" id="KW-0479">Metal-binding</keyword>
<keyword evidence="6 10" id="KW-0482">Metalloprotease</keyword>
<dbReference type="InterPro" id="IPR003582">
    <property type="entry name" value="ShKT_dom"/>
</dbReference>
<evidence type="ECO:0000256" key="7">
    <source>
        <dbReference type="ARBA" id="ARBA00023145"/>
    </source>
</evidence>
<keyword evidence="2 10" id="KW-0645">Protease</keyword>
<comment type="caution">
    <text evidence="9">Lacks conserved residue(s) required for the propagation of feature annotation.</text>
</comment>
<dbReference type="PROSITE" id="PS51864">
    <property type="entry name" value="ASTACIN"/>
    <property type="match status" value="1"/>
</dbReference>
<evidence type="ECO:0000256" key="1">
    <source>
        <dbReference type="ARBA" id="ARBA00002657"/>
    </source>
</evidence>
<evidence type="ECO:0000256" key="5">
    <source>
        <dbReference type="ARBA" id="ARBA00022833"/>
    </source>
</evidence>
<dbReference type="SUPFAM" id="SSF55486">
    <property type="entry name" value="Metalloproteases ('zincins'), catalytic domain"/>
    <property type="match status" value="1"/>
</dbReference>
<keyword evidence="4 10" id="KW-0378">Hydrolase</keyword>
<accession>A0AAF5HYF6</accession>
<dbReference type="Proteomes" id="UP000035681">
    <property type="component" value="Unplaced"/>
</dbReference>
<feature type="binding site" evidence="10">
    <location>
        <position position="410"/>
    </location>
    <ligand>
        <name>Zn(2+)</name>
        <dbReference type="ChEBI" id="CHEBI:29105"/>
        <note>catalytic</note>
    </ligand>
</feature>
<dbReference type="InterPro" id="IPR006026">
    <property type="entry name" value="Peptidase_Metallo"/>
</dbReference>
<dbReference type="Pfam" id="PF01549">
    <property type="entry name" value="ShK"/>
    <property type="match status" value="1"/>
</dbReference>
<feature type="binding site" evidence="10">
    <location>
        <position position="414"/>
    </location>
    <ligand>
        <name>Zn(2+)</name>
        <dbReference type="ChEBI" id="CHEBI:29105"/>
        <note>catalytic</note>
    </ligand>
</feature>
<feature type="domain" description="ShKT" evidence="12">
    <location>
        <begin position="519"/>
        <end position="555"/>
    </location>
</feature>
<evidence type="ECO:0000313" key="15">
    <source>
        <dbReference type="WBParaSite" id="TCONS_00002743.p1"/>
    </source>
</evidence>
<keyword evidence="14" id="KW-1185">Reference proteome</keyword>
<dbReference type="Pfam" id="PF01400">
    <property type="entry name" value="Astacin"/>
    <property type="match status" value="1"/>
</dbReference>
<feature type="disulfide bond" evidence="10">
    <location>
        <begin position="379"/>
        <end position="401"/>
    </location>
</feature>
<evidence type="ECO:0000256" key="6">
    <source>
        <dbReference type="ARBA" id="ARBA00023049"/>
    </source>
</evidence>
<evidence type="ECO:0000256" key="8">
    <source>
        <dbReference type="ARBA" id="ARBA00023157"/>
    </source>
</evidence>
<protein>
    <recommendedName>
        <fullName evidence="11">Metalloendopeptidase</fullName>
        <ecNumber evidence="11">3.4.24.-</ecNumber>
    </recommendedName>
</protein>
<sequence length="556" mass="63794">MGPGGFWPMTFEEKLHARSILDNETRDLTFAPPPLKRMLRNYCKQSLVGHPRCEEVFRFRPMGPHGPHGPHVPFNGPPPNTNFDNEEMNGPDVRENEGWDNSNSRIYNVQTPNINPSPNPTLSNGFIPPTAPTIPNPPGISDTVPRGPPSIGASIKSFDLPNQSNILYDLPNELSLSQNQLDLQYSWGNMEQNVQQTFKKTCNNMKQQGKINCLNNNIPKYKEKKSNIMAFELATIPGINSNILNEKFKKTHEVKQSLLSINNLENDVKAIEDGTYQDDMLLTIEQSNYLINQVKRKKNKLKKRNAYFVDKLITNKWPNPLNIPYVLDNTLNTIEKQHIQNALKQIEIGTCIKFNNIPINKKPSNSYILYKKTPSASFCGLSYVGRVSPFNPIYLSFSSICKNLVGIIIHETMHTLGIAHQHSRIDRDQFIKINWENINPQFYDMFAISDPKQFSTYGISYDYYSIMHYNFNIAAIDDKKPTIVPIKQTERFLKIIGQRERISDKDRELLKIMYCSGTCKDNHVYCGVWALKEFCYKESVKKYMNDNCKKSCGFCQ</sequence>
<evidence type="ECO:0000256" key="2">
    <source>
        <dbReference type="ARBA" id="ARBA00022670"/>
    </source>
</evidence>
<dbReference type="Gene3D" id="3.40.390.10">
    <property type="entry name" value="Collagenase (Catalytic Domain)"/>
    <property type="match status" value="1"/>
</dbReference>
<dbReference type="WBParaSite" id="TCONS_00002743.p1">
    <property type="protein sequence ID" value="TCONS_00002743.p1"/>
    <property type="gene ID" value="XLOC_002561"/>
</dbReference>
<evidence type="ECO:0000256" key="3">
    <source>
        <dbReference type="ARBA" id="ARBA00022723"/>
    </source>
</evidence>
<keyword evidence="7" id="KW-0865">Zymogen</keyword>
<keyword evidence="8 10" id="KW-1015">Disulfide bond</keyword>
<dbReference type="EC" id="3.4.24.-" evidence="11"/>
<evidence type="ECO:0000256" key="4">
    <source>
        <dbReference type="ARBA" id="ARBA00022801"/>
    </source>
</evidence>
<feature type="active site" evidence="10">
    <location>
        <position position="411"/>
    </location>
</feature>
<dbReference type="Gene3D" id="1.10.10.1940">
    <property type="match status" value="1"/>
</dbReference>
<dbReference type="InterPro" id="IPR024079">
    <property type="entry name" value="MetalloPept_cat_dom_sf"/>
</dbReference>
<dbReference type="GO" id="GO:0008270">
    <property type="term" value="F:zinc ion binding"/>
    <property type="evidence" value="ECO:0007669"/>
    <property type="project" value="UniProtKB-UniRule"/>
</dbReference>
<reference evidence="15" key="1">
    <citation type="submission" date="2024-02" db="UniProtKB">
        <authorList>
            <consortium name="WormBaseParasite"/>
        </authorList>
    </citation>
    <scope>IDENTIFICATION</scope>
</reference>
<organism evidence="14 15">
    <name type="scientific">Strongyloides stercoralis</name>
    <name type="common">Threadworm</name>
    <dbReference type="NCBI Taxonomy" id="6248"/>
    <lineage>
        <taxon>Eukaryota</taxon>
        <taxon>Metazoa</taxon>
        <taxon>Ecdysozoa</taxon>
        <taxon>Nematoda</taxon>
        <taxon>Chromadorea</taxon>
        <taxon>Rhabditida</taxon>
        <taxon>Tylenchina</taxon>
        <taxon>Panagrolaimomorpha</taxon>
        <taxon>Strongyloidoidea</taxon>
        <taxon>Strongyloididae</taxon>
        <taxon>Strongyloides</taxon>
    </lineage>
</organism>
<dbReference type="InterPro" id="IPR001506">
    <property type="entry name" value="Peptidase_M12A"/>
</dbReference>
<dbReference type="PRINTS" id="PR00480">
    <property type="entry name" value="ASTACIN"/>
</dbReference>
<keyword evidence="5 10" id="KW-0862">Zinc</keyword>
<evidence type="ECO:0000256" key="9">
    <source>
        <dbReference type="PROSITE-ProRule" id="PRU01005"/>
    </source>
</evidence>
<dbReference type="GO" id="GO:0006508">
    <property type="term" value="P:proteolysis"/>
    <property type="evidence" value="ECO:0007669"/>
    <property type="project" value="UniProtKB-KW"/>
</dbReference>
<feature type="binding site" evidence="10">
    <location>
        <position position="420"/>
    </location>
    <ligand>
        <name>Zn(2+)</name>
        <dbReference type="ChEBI" id="CHEBI:29105"/>
        <note>catalytic</note>
    </ligand>
</feature>
<dbReference type="PANTHER" id="PTHR10127">
    <property type="entry name" value="DISCOIDIN, CUB, EGF, LAMININ , AND ZINC METALLOPROTEASE DOMAIN CONTAINING"/>
    <property type="match status" value="1"/>
</dbReference>
<dbReference type="PROSITE" id="PS51670">
    <property type="entry name" value="SHKT"/>
    <property type="match status" value="1"/>
</dbReference>
<evidence type="ECO:0000256" key="10">
    <source>
        <dbReference type="PROSITE-ProRule" id="PRU01211"/>
    </source>
</evidence>
<name>A0AAF5HYF6_STRER</name>
<evidence type="ECO:0000256" key="11">
    <source>
        <dbReference type="RuleBase" id="RU361183"/>
    </source>
</evidence>
<proteinExistence type="predicted"/>
<evidence type="ECO:0000259" key="12">
    <source>
        <dbReference type="PROSITE" id="PS51670"/>
    </source>
</evidence>
<dbReference type="PANTHER" id="PTHR10127:SF802">
    <property type="entry name" value="ZINC METALLOPROTEINASE NAS-10"/>
    <property type="match status" value="1"/>
</dbReference>
<dbReference type="CDD" id="cd04280">
    <property type="entry name" value="ZnMc_astacin_like"/>
    <property type="match status" value="1"/>
</dbReference>
<feature type="domain" description="Peptidase M12A" evidence="13">
    <location>
        <begin position="311"/>
        <end position="516"/>
    </location>
</feature>